<accession>A0ABR1UW48</accession>
<dbReference type="EMBL" id="JAQQWM010000005">
    <property type="protein sequence ID" value="KAK8063161.1"/>
    <property type="molecule type" value="Genomic_DNA"/>
</dbReference>
<gene>
    <name evidence="1" type="ORF">PG996_007813</name>
</gene>
<name>A0ABR1UW48_9PEZI</name>
<keyword evidence="2" id="KW-1185">Reference proteome</keyword>
<evidence type="ECO:0000313" key="1">
    <source>
        <dbReference type="EMBL" id="KAK8063161.1"/>
    </source>
</evidence>
<protein>
    <submittedName>
        <fullName evidence="1">Uncharacterized protein</fullName>
    </submittedName>
</protein>
<evidence type="ECO:0000313" key="2">
    <source>
        <dbReference type="Proteomes" id="UP001446871"/>
    </source>
</evidence>
<reference evidence="1 2" key="1">
    <citation type="submission" date="2023-01" db="EMBL/GenBank/DDBJ databases">
        <title>Analysis of 21 Apiospora genomes using comparative genomics revels a genus with tremendous synthesis potential of carbohydrate active enzymes and secondary metabolites.</title>
        <authorList>
            <person name="Sorensen T."/>
        </authorList>
    </citation>
    <scope>NUCLEOTIDE SEQUENCE [LARGE SCALE GENOMIC DNA]</scope>
    <source>
        <strain evidence="1 2">CBS 83171</strain>
    </source>
</reference>
<organism evidence="1 2">
    <name type="scientific">Apiospora saccharicola</name>
    <dbReference type="NCBI Taxonomy" id="335842"/>
    <lineage>
        <taxon>Eukaryota</taxon>
        <taxon>Fungi</taxon>
        <taxon>Dikarya</taxon>
        <taxon>Ascomycota</taxon>
        <taxon>Pezizomycotina</taxon>
        <taxon>Sordariomycetes</taxon>
        <taxon>Xylariomycetidae</taxon>
        <taxon>Amphisphaeriales</taxon>
        <taxon>Apiosporaceae</taxon>
        <taxon>Apiospora</taxon>
    </lineage>
</organism>
<sequence length="209" mass="22588">MPNTTSSARSLLPNKVPYRLPHPGYRLHGALPPPGHLVHPRRSPTAGHARAAERQLPLPLGSGQRLRADANGRAGVVLENLPNAVAVDLYSLETCTEICLVDPPRLDESEFWQRATPRYDTAIVEIRNVSLAALSALTVLDPEYNKGHNLDRLSISACPGGVRWLRLGGVIDELVVENCTELEYLSPNAVANLTLVVPCALVTCLGLSV</sequence>
<comment type="caution">
    <text evidence="1">The sequence shown here is derived from an EMBL/GenBank/DDBJ whole genome shotgun (WGS) entry which is preliminary data.</text>
</comment>
<proteinExistence type="predicted"/>
<dbReference type="Proteomes" id="UP001446871">
    <property type="component" value="Unassembled WGS sequence"/>
</dbReference>